<dbReference type="CDD" id="cd01127">
    <property type="entry name" value="TrwB_TraG_TraD_VirD4"/>
    <property type="match status" value="1"/>
</dbReference>
<keyword evidence="4" id="KW-1185">Reference proteome</keyword>
<sequence length="754" mass="84712">MSDKHLLEALLRPPVEFYPAGVHASCALISAVAPWSLALHPSIGLGIAAIFAGLSLMRFRQGMRIIRYHRNLKRLPYYAMTSRQIPVSNKHLFLGRGFEWLPKHTQRLNDCFSKSGERFMRQSHFFRWAREYEKTHDNLLTRLTAKDSTWNPVRPLPPVEGIAAIHGIELDEVNVTQALSTRVGHTVVYGTTRVGKTRLAEVLVTQDIHRGHHPEAREVVVFFDPKGDADMLKRMYAEAKRAGREGEFYMFHLGYPEISARYNGIGRFGRVSEVAGRISGQLSGAGNSAAFKEFAWRFVNIVARALVELGRRPDYLQISRYVQNIDSLFIDYAKTYFDKQDKTLWPSLTEIAAKVDPKNLAFSMKDRPLIAVLNQYIVENKVFDAILEGLASAVRYDKTYFDKIVASLLPLLEKLTTGKIAELLSPDYSDMQDERPIFDWEEVIRKRGIVYIGLDALSDATVAAAVGNSMFADLVSMAGHIYKFGADEGLPEAYRDKPRQIKINLHCDEFNELMGDEFIPLINKGGGAGVQVTAYTQTLSDIEARIGSRAKAGQVIGNFNTLIMLRVKEPATAELLTKQLHDVTILQSIVMSGTTDSSNPDDDKHFTSNTGDRITQKQVPMLVPANITNLPKGQAFALLEGSKLWKIRMPLPAIDKDDMMPESMQELAGYMRKNYHVVANWWESAFTDYAPSKDIANLFESMVADSTQTIAVRKQIETENSSDTDFSLENDTIDNDAMDDMDSTDDDDIDDAED</sequence>
<accession>A0A1W1UWF6</accession>
<feature type="region of interest" description="Disordered" evidence="1">
    <location>
        <begin position="718"/>
        <end position="754"/>
    </location>
</feature>
<dbReference type="Pfam" id="PF12696">
    <property type="entry name" value="TraG-D_C"/>
    <property type="match status" value="1"/>
</dbReference>
<dbReference type="NCBIfam" id="TIGR03743">
    <property type="entry name" value="SXT_TraD"/>
    <property type="match status" value="1"/>
</dbReference>
<dbReference type="EMBL" id="FWWV01000018">
    <property type="protein sequence ID" value="SMB85121.1"/>
    <property type="molecule type" value="Genomic_DNA"/>
</dbReference>
<gene>
    <name evidence="3" type="ORF">SAMN05660772_02431</name>
</gene>
<dbReference type="Gene3D" id="3.40.50.300">
    <property type="entry name" value="P-loop containing nucleotide triphosphate hydrolases"/>
    <property type="match status" value="2"/>
</dbReference>
<evidence type="ECO:0000259" key="2">
    <source>
        <dbReference type="Pfam" id="PF12696"/>
    </source>
</evidence>
<dbReference type="STRING" id="1122938.SAMN05660772_02431"/>
<evidence type="ECO:0000256" key="1">
    <source>
        <dbReference type="SAM" id="MobiDB-lite"/>
    </source>
</evidence>
<proteinExistence type="predicted"/>
<evidence type="ECO:0000313" key="4">
    <source>
        <dbReference type="Proteomes" id="UP000192408"/>
    </source>
</evidence>
<dbReference type="InterPro" id="IPR027417">
    <property type="entry name" value="P-loop_NTPase"/>
</dbReference>
<protein>
    <submittedName>
        <fullName evidence="3">Conjugative coupling factor TraD, TOL family</fullName>
    </submittedName>
</protein>
<dbReference type="InterPro" id="IPR022503">
    <property type="entry name" value="Conj_coupling_TraG/TraD_PFGI-1"/>
</dbReference>
<dbReference type="SUPFAM" id="SSF52540">
    <property type="entry name" value="P-loop containing nucleoside triphosphate hydrolases"/>
    <property type="match status" value="1"/>
</dbReference>
<dbReference type="InterPro" id="IPR032689">
    <property type="entry name" value="TraG-D_C"/>
</dbReference>
<feature type="domain" description="TraD/TraG TraM recognition site" evidence="2">
    <location>
        <begin position="504"/>
        <end position="632"/>
    </location>
</feature>
<name>A0A1W1UWF6_9PAST</name>
<dbReference type="RefSeq" id="WP_084257101.1">
    <property type="nucleotide sequence ID" value="NZ_FWWV01000018.1"/>
</dbReference>
<reference evidence="4" key="1">
    <citation type="submission" date="2017-04" db="EMBL/GenBank/DDBJ databases">
        <authorList>
            <person name="Varghese N."/>
            <person name="Submissions S."/>
        </authorList>
    </citation>
    <scope>NUCLEOTIDE SEQUENCE [LARGE SCALE GENOMIC DNA]</scope>
    <source>
        <strain evidence="4">DSM 23072</strain>
    </source>
</reference>
<dbReference type="Proteomes" id="UP000192408">
    <property type="component" value="Unassembled WGS sequence"/>
</dbReference>
<evidence type="ECO:0000313" key="3">
    <source>
        <dbReference type="EMBL" id="SMB85121.1"/>
    </source>
</evidence>
<dbReference type="InterPro" id="IPR022458">
    <property type="entry name" value="Conjugative_coupling_TraG/TraD"/>
</dbReference>
<feature type="compositionally biased region" description="Acidic residues" evidence="1">
    <location>
        <begin position="720"/>
        <end position="754"/>
    </location>
</feature>
<organism evidence="3 4">
    <name type="scientific">Pasteurella testudinis DSM 23072</name>
    <dbReference type="NCBI Taxonomy" id="1122938"/>
    <lineage>
        <taxon>Bacteria</taxon>
        <taxon>Pseudomonadati</taxon>
        <taxon>Pseudomonadota</taxon>
        <taxon>Gammaproteobacteria</taxon>
        <taxon>Pasteurellales</taxon>
        <taxon>Pasteurellaceae</taxon>
        <taxon>Pasteurella</taxon>
    </lineage>
</organism>
<dbReference type="NCBIfam" id="TIGR03754">
    <property type="entry name" value="conj_TOL_TraD"/>
    <property type="match status" value="1"/>
</dbReference>
<dbReference type="AlphaFoldDB" id="A0A1W1UWF6"/>